<dbReference type="GO" id="GO:0005261">
    <property type="term" value="F:monoatomic cation channel activity"/>
    <property type="evidence" value="ECO:0007669"/>
    <property type="project" value="TreeGrafter"/>
</dbReference>
<evidence type="ECO:0000259" key="1">
    <source>
        <dbReference type="Pfam" id="PF12166"/>
    </source>
</evidence>
<feature type="domain" description="Piezo non-specific cation channel cap" evidence="1">
    <location>
        <begin position="5"/>
        <end position="109"/>
    </location>
</feature>
<dbReference type="Proteomes" id="UP001280121">
    <property type="component" value="Unassembled WGS sequence"/>
</dbReference>
<keyword evidence="3" id="KW-1185">Reference proteome</keyword>
<gene>
    <name evidence="2" type="ORF">Ddye_016743</name>
</gene>
<dbReference type="PANTHER" id="PTHR13167:SF25">
    <property type="entry name" value="PIEZO-TYPE MECHANOSENSITIVE ION CHANNEL COMPONENT"/>
    <property type="match status" value="1"/>
</dbReference>
<dbReference type="InterPro" id="IPR027272">
    <property type="entry name" value="Piezo"/>
</dbReference>
<sequence length="112" mass="13112">MLVRFIQTLGWDMEIDISFARVLTRDRSKGKELVKFEKTVDPPDLPKPSDVRKVLNGSTGSFRINNLYSRYFRVIGSGDVRPIEQEVNAVNVDLVMNRAHFEWWSFHEIHFT</sequence>
<dbReference type="Pfam" id="PF12166">
    <property type="entry name" value="Piezo_cap"/>
    <property type="match status" value="1"/>
</dbReference>
<dbReference type="GO" id="GO:0008381">
    <property type="term" value="F:mechanosensitive monoatomic ion channel activity"/>
    <property type="evidence" value="ECO:0007669"/>
    <property type="project" value="InterPro"/>
</dbReference>
<organism evidence="2 3">
    <name type="scientific">Dipteronia dyeriana</name>
    <dbReference type="NCBI Taxonomy" id="168575"/>
    <lineage>
        <taxon>Eukaryota</taxon>
        <taxon>Viridiplantae</taxon>
        <taxon>Streptophyta</taxon>
        <taxon>Embryophyta</taxon>
        <taxon>Tracheophyta</taxon>
        <taxon>Spermatophyta</taxon>
        <taxon>Magnoliopsida</taxon>
        <taxon>eudicotyledons</taxon>
        <taxon>Gunneridae</taxon>
        <taxon>Pentapetalae</taxon>
        <taxon>rosids</taxon>
        <taxon>malvids</taxon>
        <taxon>Sapindales</taxon>
        <taxon>Sapindaceae</taxon>
        <taxon>Hippocastanoideae</taxon>
        <taxon>Acereae</taxon>
        <taxon>Dipteronia</taxon>
    </lineage>
</organism>
<dbReference type="PANTHER" id="PTHR13167">
    <property type="entry name" value="PIEZO-TYPE MECHANOSENSITIVE ION CHANNEL COMPONENT"/>
    <property type="match status" value="1"/>
</dbReference>
<evidence type="ECO:0000313" key="3">
    <source>
        <dbReference type="Proteomes" id="UP001280121"/>
    </source>
</evidence>
<protein>
    <recommendedName>
        <fullName evidence="1">Piezo non-specific cation channel cap domain-containing protein</fullName>
    </recommendedName>
</protein>
<evidence type="ECO:0000313" key="2">
    <source>
        <dbReference type="EMBL" id="KAK2649254.1"/>
    </source>
</evidence>
<dbReference type="GO" id="GO:0071260">
    <property type="term" value="P:cellular response to mechanical stimulus"/>
    <property type="evidence" value="ECO:0007669"/>
    <property type="project" value="TreeGrafter"/>
</dbReference>
<proteinExistence type="predicted"/>
<dbReference type="AlphaFoldDB" id="A0AAD9U7W9"/>
<dbReference type="GO" id="GO:0042391">
    <property type="term" value="P:regulation of membrane potential"/>
    <property type="evidence" value="ECO:0007669"/>
    <property type="project" value="TreeGrafter"/>
</dbReference>
<comment type="caution">
    <text evidence="2">The sequence shown here is derived from an EMBL/GenBank/DDBJ whole genome shotgun (WGS) entry which is preliminary data.</text>
</comment>
<name>A0AAD9U7W9_9ROSI</name>
<reference evidence="2" key="1">
    <citation type="journal article" date="2023" name="Plant J.">
        <title>Genome sequences and population genomics provide insights into the demographic history, inbreeding, and mutation load of two 'living fossil' tree species of Dipteronia.</title>
        <authorList>
            <person name="Feng Y."/>
            <person name="Comes H.P."/>
            <person name="Chen J."/>
            <person name="Zhu S."/>
            <person name="Lu R."/>
            <person name="Zhang X."/>
            <person name="Li P."/>
            <person name="Qiu J."/>
            <person name="Olsen K.M."/>
            <person name="Qiu Y."/>
        </authorList>
    </citation>
    <scope>NUCLEOTIDE SEQUENCE</scope>
    <source>
        <strain evidence="2">KIB01</strain>
    </source>
</reference>
<dbReference type="GO" id="GO:0050982">
    <property type="term" value="P:detection of mechanical stimulus"/>
    <property type="evidence" value="ECO:0007669"/>
    <property type="project" value="TreeGrafter"/>
</dbReference>
<accession>A0AAD9U7W9</accession>
<dbReference type="InterPro" id="IPR031334">
    <property type="entry name" value="Piezo_cap_dom"/>
</dbReference>
<dbReference type="GO" id="GO:0016020">
    <property type="term" value="C:membrane"/>
    <property type="evidence" value="ECO:0007669"/>
    <property type="project" value="InterPro"/>
</dbReference>
<dbReference type="EMBL" id="JANJYI010000005">
    <property type="protein sequence ID" value="KAK2649254.1"/>
    <property type="molecule type" value="Genomic_DNA"/>
</dbReference>